<feature type="domain" description="F-box" evidence="2">
    <location>
        <begin position="90"/>
        <end position="136"/>
    </location>
</feature>
<evidence type="ECO:0000256" key="1">
    <source>
        <dbReference type="SAM" id="SignalP"/>
    </source>
</evidence>
<dbReference type="OrthoDB" id="512036at2759"/>
<dbReference type="InterPro" id="IPR036047">
    <property type="entry name" value="F-box-like_dom_sf"/>
</dbReference>
<dbReference type="AlphaFoldDB" id="A0A2U1L8D1"/>
<dbReference type="PANTHER" id="PTHR31482">
    <property type="entry name" value="ESTS AU081301(E20138)"/>
    <property type="match status" value="1"/>
</dbReference>
<organism evidence="3 4">
    <name type="scientific">Artemisia annua</name>
    <name type="common">Sweet wormwood</name>
    <dbReference type="NCBI Taxonomy" id="35608"/>
    <lineage>
        <taxon>Eukaryota</taxon>
        <taxon>Viridiplantae</taxon>
        <taxon>Streptophyta</taxon>
        <taxon>Embryophyta</taxon>
        <taxon>Tracheophyta</taxon>
        <taxon>Spermatophyta</taxon>
        <taxon>Magnoliopsida</taxon>
        <taxon>eudicotyledons</taxon>
        <taxon>Gunneridae</taxon>
        <taxon>Pentapetalae</taxon>
        <taxon>asterids</taxon>
        <taxon>campanulids</taxon>
        <taxon>Asterales</taxon>
        <taxon>Asteraceae</taxon>
        <taxon>Asteroideae</taxon>
        <taxon>Anthemideae</taxon>
        <taxon>Artemisiinae</taxon>
        <taxon>Artemisia</taxon>
    </lineage>
</organism>
<sequence length="405" mass="47078">MIFIFVTCFSFILFFKYSLPIKPLPSWACEMRLLSFYFWKDLSIVFPSAKLFKKSLMSMMFSPKHTKKSSISSVSSITMSSSESVMTEGMMSLLDLPNLALECILERLEPDGLCRMACVSSYLKDMCLSDHLWDGHMKKKWGRIIGSAAYKEWQLHISSKMESNYFLGGEKKGLVMRYLSKLWPVMLVRSSSVSYDDSKKMEIASPDDSIVSCYRALETGKFWFPAQVYNRENGHVGFMLSCYDADLSYDSHTDTFQARYPPHGRRSAAIEIGVSWDRLRAPPVETSPHDLHISDCLNDLRPRDHIEIQWRRNKQFPYGWWYGVVGHLEACDGNENYCHCHESDTVVLEFNQYAPGSRWRHTMINRRDHREEGNEADGFYGGIRKLYHKDEISTWQHFWPADILE</sequence>
<dbReference type="Proteomes" id="UP000245207">
    <property type="component" value="Unassembled WGS sequence"/>
</dbReference>
<accession>A0A2U1L8D1</accession>
<reference evidence="3 4" key="1">
    <citation type="journal article" date="2018" name="Mol. Plant">
        <title>The genome of Artemisia annua provides insight into the evolution of Asteraceae family and artemisinin biosynthesis.</title>
        <authorList>
            <person name="Shen Q."/>
            <person name="Zhang L."/>
            <person name="Liao Z."/>
            <person name="Wang S."/>
            <person name="Yan T."/>
            <person name="Shi P."/>
            <person name="Liu M."/>
            <person name="Fu X."/>
            <person name="Pan Q."/>
            <person name="Wang Y."/>
            <person name="Lv Z."/>
            <person name="Lu X."/>
            <person name="Zhang F."/>
            <person name="Jiang W."/>
            <person name="Ma Y."/>
            <person name="Chen M."/>
            <person name="Hao X."/>
            <person name="Li L."/>
            <person name="Tang Y."/>
            <person name="Lv G."/>
            <person name="Zhou Y."/>
            <person name="Sun X."/>
            <person name="Brodelius P.E."/>
            <person name="Rose J.K.C."/>
            <person name="Tang K."/>
        </authorList>
    </citation>
    <scope>NUCLEOTIDE SEQUENCE [LARGE SCALE GENOMIC DNA]</scope>
    <source>
        <strain evidence="4">cv. Huhao1</strain>
        <tissue evidence="3">Leaf</tissue>
    </source>
</reference>
<evidence type="ECO:0000313" key="3">
    <source>
        <dbReference type="EMBL" id="PWA45211.1"/>
    </source>
</evidence>
<keyword evidence="1" id="KW-0732">Signal</keyword>
<feature type="signal peptide" evidence="1">
    <location>
        <begin position="1"/>
        <end position="20"/>
    </location>
</feature>
<proteinExistence type="predicted"/>
<dbReference type="Gene3D" id="1.20.1280.50">
    <property type="match status" value="1"/>
</dbReference>
<feature type="chain" id="PRO_5015693217" evidence="1">
    <location>
        <begin position="21"/>
        <end position="405"/>
    </location>
</feature>
<dbReference type="EMBL" id="PKPP01010884">
    <property type="protein sequence ID" value="PWA45211.1"/>
    <property type="molecule type" value="Genomic_DNA"/>
</dbReference>
<name>A0A2U1L8D1_ARTAN</name>
<keyword evidence="4" id="KW-1185">Reference proteome</keyword>
<dbReference type="STRING" id="35608.A0A2U1L8D1"/>
<gene>
    <name evidence="3" type="ORF">CTI12_AA519620</name>
</gene>
<dbReference type="InterPro" id="IPR001810">
    <property type="entry name" value="F-box_dom"/>
</dbReference>
<evidence type="ECO:0000259" key="2">
    <source>
        <dbReference type="PROSITE" id="PS50181"/>
    </source>
</evidence>
<protein>
    <submittedName>
        <fullName evidence="3">F-box domain, cyclin-like protein</fullName>
    </submittedName>
</protein>
<dbReference type="PANTHER" id="PTHR31482:SF2">
    <property type="entry name" value="F-BOX DOMAIN-CONTAINING PROTEIN"/>
    <property type="match status" value="1"/>
</dbReference>
<dbReference type="SUPFAM" id="SSF81383">
    <property type="entry name" value="F-box domain"/>
    <property type="match status" value="1"/>
</dbReference>
<dbReference type="PROSITE" id="PS50181">
    <property type="entry name" value="FBOX"/>
    <property type="match status" value="1"/>
</dbReference>
<comment type="caution">
    <text evidence="3">The sequence shown here is derived from an EMBL/GenBank/DDBJ whole genome shotgun (WGS) entry which is preliminary data.</text>
</comment>
<dbReference type="Pfam" id="PF00646">
    <property type="entry name" value="F-box"/>
    <property type="match status" value="1"/>
</dbReference>
<evidence type="ECO:0000313" key="4">
    <source>
        <dbReference type="Proteomes" id="UP000245207"/>
    </source>
</evidence>